<accession>A0A939FK68</accession>
<proteinExistence type="predicted"/>
<reference evidence="2" key="1">
    <citation type="submission" date="2021-03" db="EMBL/GenBank/DDBJ databases">
        <title>Streptomyces strains.</title>
        <authorList>
            <person name="Lund M.B."/>
            <person name="Toerring T."/>
        </authorList>
    </citation>
    <scope>NUCLEOTIDE SEQUENCE</scope>
    <source>
        <strain evidence="2">JCM 4242</strain>
    </source>
</reference>
<comment type="caution">
    <text evidence="2">The sequence shown here is derived from an EMBL/GenBank/DDBJ whole genome shotgun (WGS) entry which is preliminary data.</text>
</comment>
<evidence type="ECO:0000313" key="2">
    <source>
        <dbReference type="EMBL" id="MBO0652599.1"/>
    </source>
</evidence>
<dbReference type="Proteomes" id="UP000664781">
    <property type="component" value="Unassembled WGS sequence"/>
</dbReference>
<feature type="domain" description="ParB-like N-terminal" evidence="1">
    <location>
        <begin position="12"/>
        <end position="96"/>
    </location>
</feature>
<dbReference type="AlphaFoldDB" id="A0A939FK68"/>
<evidence type="ECO:0000313" key="3">
    <source>
        <dbReference type="Proteomes" id="UP000664781"/>
    </source>
</evidence>
<dbReference type="InterPro" id="IPR003115">
    <property type="entry name" value="ParB_N"/>
</dbReference>
<dbReference type="EMBL" id="JAFMOF010000001">
    <property type="protein sequence ID" value="MBO0652599.1"/>
    <property type="molecule type" value="Genomic_DNA"/>
</dbReference>
<dbReference type="Gene3D" id="3.90.1530.10">
    <property type="entry name" value="Conserved hypothetical protein from pyrococcus furiosus pfu- 392566-001, ParB domain"/>
    <property type="match status" value="1"/>
</dbReference>
<keyword evidence="3" id="KW-1185">Reference proteome</keyword>
<gene>
    <name evidence="2" type="ORF">J1792_07335</name>
</gene>
<dbReference type="SUPFAM" id="SSF110849">
    <property type="entry name" value="ParB/Sulfiredoxin"/>
    <property type="match status" value="1"/>
</dbReference>
<dbReference type="SMART" id="SM00470">
    <property type="entry name" value="ParB"/>
    <property type="match status" value="1"/>
</dbReference>
<sequence>MERADVGVRYAYSVRIDNLLPADSPRLNGLDEEHARQLAEKESELPPILVHRTTLRVIDGMHRIRAAELNGRSEIAATFFDGSAAEAFLRSVVANISHGLPLSMADRKAAAARILTSHPLLSDRAVAAYTGLAARSVGAVRRRSAADSLQVNVRIGTDGKPHPLNRAAGRIRASEVIAERPDLPLREIARVAGISVGTAHDVRTRLRRGEAPVPATRAATGDGAVAGRVRTTARTGRDEHDGTRDPHFTLRRLAGDPSLRQSESGRELLRWLHTQVAMGDDWKRRMDAVPPHCADAVAELARQCSDTWRQIAREMHRRTSAE</sequence>
<protein>
    <submittedName>
        <fullName evidence="2">ParB N-terminal domain-containing protein</fullName>
    </submittedName>
</protein>
<dbReference type="RefSeq" id="WP_207246859.1">
    <property type="nucleotide sequence ID" value="NZ_JAFMOF010000001.1"/>
</dbReference>
<name>A0A939FK68_9ACTN</name>
<dbReference type="InterPro" id="IPR036086">
    <property type="entry name" value="ParB/Sulfiredoxin_sf"/>
</dbReference>
<organism evidence="2 3">
    <name type="scientific">Streptomyces triculaminicus</name>
    <dbReference type="NCBI Taxonomy" id="2816232"/>
    <lineage>
        <taxon>Bacteria</taxon>
        <taxon>Bacillati</taxon>
        <taxon>Actinomycetota</taxon>
        <taxon>Actinomycetes</taxon>
        <taxon>Kitasatosporales</taxon>
        <taxon>Streptomycetaceae</taxon>
        <taxon>Streptomyces</taxon>
    </lineage>
</organism>
<evidence type="ECO:0000259" key="1">
    <source>
        <dbReference type="SMART" id="SM00470"/>
    </source>
</evidence>